<name>A0A8K0HZ58_COCNU</name>
<accession>A0A8K0HZ58</accession>
<dbReference type="Proteomes" id="UP000797356">
    <property type="component" value="Chromosome 2"/>
</dbReference>
<gene>
    <name evidence="1" type="ORF">COCNU_02G005850</name>
</gene>
<protein>
    <submittedName>
        <fullName evidence="1">Putative KH domain-containing protein HEN4</fullName>
    </submittedName>
</protein>
<sequence length="105" mass="11580">MREAYGYPGPQTATGYPTMNSSVEVKIPNGAVAFRLLEQVVAIFPPSVRFLEGGLSCMILRLVHLRALLRLYVSFDQMKAAQSLLHTFIAPGGHNIPLAQAHRPY</sequence>
<comment type="caution">
    <text evidence="1">The sequence shown here is derived from an EMBL/GenBank/DDBJ whole genome shotgun (WGS) entry which is preliminary data.</text>
</comment>
<dbReference type="EMBL" id="CM017873">
    <property type="protein sequence ID" value="KAG1330617.1"/>
    <property type="molecule type" value="Genomic_DNA"/>
</dbReference>
<evidence type="ECO:0000313" key="1">
    <source>
        <dbReference type="EMBL" id="KAG1330617.1"/>
    </source>
</evidence>
<reference evidence="1" key="1">
    <citation type="journal article" date="2017" name="Gigascience">
        <title>The genome draft of coconut (Cocos nucifera).</title>
        <authorList>
            <person name="Xiao Y."/>
            <person name="Xu P."/>
            <person name="Fan H."/>
            <person name="Baudouin L."/>
            <person name="Xia W."/>
            <person name="Bocs S."/>
            <person name="Xu J."/>
            <person name="Li Q."/>
            <person name="Guo A."/>
            <person name="Zhou L."/>
            <person name="Li J."/>
            <person name="Wu Y."/>
            <person name="Ma Z."/>
            <person name="Armero A."/>
            <person name="Issali A.E."/>
            <person name="Liu N."/>
            <person name="Peng M."/>
            <person name="Yang Y."/>
        </authorList>
    </citation>
    <scope>NUCLEOTIDE SEQUENCE</scope>
    <source>
        <tissue evidence="1">Spear leaf of Hainan Tall coconut</tissue>
    </source>
</reference>
<proteinExistence type="predicted"/>
<keyword evidence="2" id="KW-1185">Reference proteome</keyword>
<reference evidence="1" key="2">
    <citation type="submission" date="2019-07" db="EMBL/GenBank/DDBJ databases">
        <authorList>
            <person name="Yang Y."/>
            <person name="Bocs S."/>
            <person name="Baudouin L."/>
        </authorList>
    </citation>
    <scope>NUCLEOTIDE SEQUENCE</scope>
    <source>
        <tissue evidence="1">Spear leaf of Hainan Tall coconut</tissue>
    </source>
</reference>
<dbReference type="AlphaFoldDB" id="A0A8K0HZ58"/>
<evidence type="ECO:0000313" key="2">
    <source>
        <dbReference type="Proteomes" id="UP000797356"/>
    </source>
</evidence>
<organism evidence="1 2">
    <name type="scientific">Cocos nucifera</name>
    <name type="common">Coconut palm</name>
    <dbReference type="NCBI Taxonomy" id="13894"/>
    <lineage>
        <taxon>Eukaryota</taxon>
        <taxon>Viridiplantae</taxon>
        <taxon>Streptophyta</taxon>
        <taxon>Embryophyta</taxon>
        <taxon>Tracheophyta</taxon>
        <taxon>Spermatophyta</taxon>
        <taxon>Magnoliopsida</taxon>
        <taxon>Liliopsida</taxon>
        <taxon>Arecaceae</taxon>
        <taxon>Arecoideae</taxon>
        <taxon>Cocoseae</taxon>
        <taxon>Attaleinae</taxon>
        <taxon>Cocos</taxon>
    </lineage>
</organism>